<proteinExistence type="predicted"/>
<keyword evidence="2" id="KW-1185">Reference proteome</keyword>
<dbReference type="AlphaFoldDB" id="A0A4Y7RGF2"/>
<dbReference type="Proteomes" id="UP000298324">
    <property type="component" value="Unassembled WGS sequence"/>
</dbReference>
<comment type="caution">
    <text evidence="1">The sequence shown here is derived from an EMBL/GenBank/DDBJ whole genome shotgun (WGS) entry which is preliminary data.</text>
</comment>
<sequence length="49" mass="5261">MPGMKREPGANPGRSGHCKWGAAPDMPLGFDTWEGGKYAVSHESGYLPE</sequence>
<evidence type="ECO:0000313" key="1">
    <source>
        <dbReference type="EMBL" id="TEB07830.1"/>
    </source>
</evidence>
<name>A0A4Y7RGF2_9FIRM</name>
<gene>
    <name evidence="1" type="ORF">Psch_01385</name>
</gene>
<dbReference type="EMBL" id="QFGA01000001">
    <property type="protein sequence ID" value="TEB07830.1"/>
    <property type="molecule type" value="Genomic_DNA"/>
</dbReference>
<organism evidence="1 2">
    <name type="scientific">Pelotomaculum schinkii</name>
    <dbReference type="NCBI Taxonomy" id="78350"/>
    <lineage>
        <taxon>Bacteria</taxon>
        <taxon>Bacillati</taxon>
        <taxon>Bacillota</taxon>
        <taxon>Clostridia</taxon>
        <taxon>Eubacteriales</taxon>
        <taxon>Desulfotomaculaceae</taxon>
        <taxon>Pelotomaculum</taxon>
    </lineage>
</organism>
<reference evidence="1 2" key="1">
    <citation type="journal article" date="2018" name="Environ. Microbiol.">
        <title>Novel energy conservation strategies and behaviour of Pelotomaculum schinkii driving syntrophic propionate catabolism.</title>
        <authorList>
            <person name="Hidalgo-Ahumada C.A.P."/>
            <person name="Nobu M.K."/>
            <person name="Narihiro T."/>
            <person name="Tamaki H."/>
            <person name="Liu W.T."/>
            <person name="Kamagata Y."/>
            <person name="Stams A.J.M."/>
            <person name="Imachi H."/>
            <person name="Sousa D.Z."/>
        </authorList>
    </citation>
    <scope>NUCLEOTIDE SEQUENCE [LARGE SCALE GENOMIC DNA]</scope>
    <source>
        <strain evidence="1 2">HH</strain>
    </source>
</reference>
<accession>A0A4Y7RGF2</accession>
<protein>
    <submittedName>
        <fullName evidence="1">Uncharacterized protein</fullName>
    </submittedName>
</protein>
<evidence type="ECO:0000313" key="2">
    <source>
        <dbReference type="Proteomes" id="UP000298324"/>
    </source>
</evidence>